<protein>
    <submittedName>
        <fullName evidence="2">Uncharacterized protein</fullName>
    </submittedName>
</protein>
<name>A0A9P6U3P9_9FUNG</name>
<comment type="caution">
    <text evidence="2">The sequence shown here is derived from an EMBL/GenBank/DDBJ whole genome shotgun (WGS) entry which is preliminary data.</text>
</comment>
<dbReference type="Proteomes" id="UP000726737">
    <property type="component" value="Unassembled WGS sequence"/>
</dbReference>
<keyword evidence="3" id="KW-1185">Reference proteome</keyword>
<dbReference type="EMBL" id="JAAAJA010000243">
    <property type="protein sequence ID" value="KAG0257864.1"/>
    <property type="molecule type" value="Genomic_DNA"/>
</dbReference>
<dbReference type="AlphaFoldDB" id="A0A9P6U3P9"/>
<gene>
    <name evidence="2" type="ORF">BG011_003717</name>
</gene>
<evidence type="ECO:0000313" key="2">
    <source>
        <dbReference type="EMBL" id="KAG0257864.1"/>
    </source>
</evidence>
<organism evidence="2 3">
    <name type="scientific">Mortierella polycephala</name>
    <dbReference type="NCBI Taxonomy" id="41804"/>
    <lineage>
        <taxon>Eukaryota</taxon>
        <taxon>Fungi</taxon>
        <taxon>Fungi incertae sedis</taxon>
        <taxon>Mucoromycota</taxon>
        <taxon>Mortierellomycotina</taxon>
        <taxon>Mortierellomycetes</taxon>
        <taxon>Mortierellales</taxon>
        <taxon>Mortierellaceae</taxon>
        <taxon>Mortierella</taxon>
    </lineage>
</organism>
<proteinExistence type="predicted"/>
<evidence type="ECO:0000256" key="1">
    <source>
        <dbReference type="SAM" id="MobiDB-lite"/>
    </source>
</evidence>
<evidence type="ECO:0000313" key="3">
    <source>
        <dbReference type="Proteomes" id="UP000726737"/>
    </source>
</evidence>
<reference evidence="2" key="1">
    <citation type="journal article" date="2020" name="Fungal Divers.">
        <title>Resolving the Mortierellaceae phylogeny through synthesis of multi-gene phylogenetics and phylogenomics.</title>
        <authorList>
            <person name="Vandepol N."/>
            <person name="Liber J."/>
            <person name="Desiro A."/>
            <person name="Na H."/>
            <person name="Kennedy M."/>
            <person name="Barry K."/>
            <person name="Grigoriev I.V."/>
            <person name="Miller A.N."/>
            <person name="O'Donnell K."/>
            <person name="Stajich J.E."/>
            <person name="Bonito G."/>
        </authorList>
    </citation>
    <scope>NUCLEOTIDE SEQUENCE</scope>
    <source>
        <strain evidence="2">KOD948</strain>
    </source>
</reference>
<sequence>MPDAPSGRQRLKQCAQLISHHLSDLQLIFDRDLLNILGPDGSQYIDLSYLQEAVPALADFNAAQLRRAIKYDAKELLELHPELDMVRRCCTFSETEALERMLFVDDIDISGHEDNPTEIFQQLLLPYPCVRRGLDDDDAQDDNQSIDQGDEATAAEHESLNQRTVIRPYGYKPTRFFQGFCYVEFATQELSLQMSSRILARNNAVRVMPMKQWRKLESEYLSLRAKIAGTM</sequence>
<feature type="region of interest" description="Disordered" evidence="1">
    <location>
        <begin position="136"/>
        <end position="158"/>
    </location>
</feature>
<dbReference type="OrthoDB" id="2412175at2759"/>
<accession>A0A9P6U3P9</accession>